<feature type="transmembrane region" description="Helical" evidence="1">
    <location>
        <begin position="96"/>
        <end position="116"/>
    </location>
</feature>
<organism evidence="2 3">
    <name type="scientific">Xylanibacter caecicola</name>
    <dbReference type="NCBI Taxonomy" id="2736294"/>
    <lineage>
        <taxon>Bacteria</taxon>
        <taxon>Pseudomonadati</taxon>
        <taxon>Bacteroidota</taxon>
        <taxon>Bacteroidia</taxon>
        <taxon>Bacteroidales</taxon>
        <taxon>Prevotellaceae</taxon>
        <taxon>Xylanibacter</taxon>
    </lineage>
</organism>
<dbReference type="EMBL" id="JABKKJ010000008">
    <property type="protein sequence ID" value="NPE25209.1"/>
    <property type="molecule type" value="Genomic_DNA"/>
</dbReference>
<gene>
    <name evidence="2" type="ORF">HPS54_06715</name>
</gene>
<proteinExistence type="predicted"/>
<feature type="transmembrane region" description="Helical" evidence="1">
    <location>
        <begin position="66"/>
        <end position="90"/>
    </location>
</feature>
<protein>
    <submittedName>
        <fullName evidence="2">Lysine exporter LysO family protein</fullName>
    </submittedName>
</protein>
<dbReference type="InterPro" id="IPR005642">
    <property type="entry name" value="LysO"/>
</dbReference>
<reference evidence="2 3" key="1">
    <citation type="submission" date="2020-05" db="EMBL/GenBank/DDBJ databases">
        <title>Distinct polysaccharide utilization as determinants for interspecies competition between intestinal Prevotella spp.</title>
        <authorList>
            <person name="Galvez E.J.C."/>
            <person name="Iljazovic A."/>
            <person name="Strowig T."/>
        </authorList>
    </citation>
    <scope>NUCLEOTIDE SEQUENCE [LARGE SCALE GENOMIC DNA]</scope>
    <source>
        <strain evidence="2 3">PCHR</strain>
    </source>
</reference>
<feature type="transmembrane region" description="Helical" evidence="1">
    <location>
        <begin position="128"/>
        <end position="150"/>
    </location>
</feature>
<keyword evidence="1" id="KW-1133">Transmembrane helix</keyword>
<accession>A0ABX2B133</accession>
<comment type="caution">
    <text evidence="2">The sequence shown here is derived from an EMBL/GenBank/DDBJ whole genome shotgun (WGS) entry which is preliminary data.</text>
</comment>
<evidence type="ECO:0000313" key="3">
    <source>
        <dbReference type="Proteomes" id="UP000820977"/>
    </source>
</evidence>
<dbReference type="Pfam" id="PF03956">
    <property type="entry name" value="Lys_export"/>
    <property type="match status" value="1"/>
</dbReference>
<keyword evidence="1" id="KW-0472">Membrane</keyword>
<keyword evidence="1" id="KW-0812">Transmembrane</keyword>
<feature type="transmembrane region" description="Helical" evidence="1">
    <location>
        <begin position="183"/>
        <end position="205"/>
    </location>
</feature>
<dbReference type="PANTHER" id="PTHR35804">
    <property type="entry name" value="LYSINE EXPORTER LYSO"/>
    <property type="match status" value="1"/>
</dbReference>
<evidence type="ECO:0000313" key="2">
    <source>
        <dbReference type="EMBL" id="NPE25209.1"/>
    </source>
</evidence>
<name>A0ABX2B133_9BACT</name>
<sequence length="208" mass="22446">MKWSLIVVAVFVFGILLTWSGVVPKGLLSADTSTYLLYALVALVGFEIGSSGRLSVIFKEVDYRSFLLPLGVAVSSVCFAGLACLFIGWLSWADGMALGSGMGYYSLSSMIITGLKTPEVGVRMASKLGTLALLVNIFREFATLCLAPLLRRYFDPYGLVASAGVTSMDVLLPSIIKYGGKEIMPVAIINGVMLEMMVPFLVTFFCMF</sequence>
<dbReference type="RefSeq" id="WP_172344698.1">
    <property type="nucleotide sequence ID" value="NZ_CASYYZ010000009.1"/>
</dbReference>
<feature type="transmembrane region" description="Helical" evidence="1">
    <location>
        <begin position="36"/>
        <end position="54"/>
    </location>
</feature>
<evidence type="ECO:0000256" key="1">
    <source>
        <dbReference type="SAM" id="Phobius"/>
    </source>
</evidence>
<keyword evidence="3" id="KW-1185">Reference proteome</keyword>
<dbReference type="Proteomes" id="UP000820977">
    <property type="component" value="Unassembled WGS sequence"/>
</dbReference>
<dbReference type="PANTHER" id="PTHR35804:SF1">
    <property type="entry name" value="LYSINE EXPORTER LYSO"/>
    <property type="match status" value="1"/>
</dbReference>